<dbReference type="GO" id="GO:0051537">
    <property type="term" value="F:2 iron, 2 sulfur cluster binding"/>
    <property type="evidence" value="ECO:0007669"/>
    <property type="project" value="UniProtKB-KW"/>
</dbReference>
<dbReference type="InterPro" id="IPR012675">
    <property type="entry name" value="Beta-grasp_dom_sf"/>
</dbReference>
<dbReference type="PRINTS" id="PR00355">
    <property type="entry name" value="ADRENODOXIN"/>
</dbReference>
<evidence type="ECO:0000256" key="3">
    <source>
        <dbReference type="ARBA" id="ARBA00022723"/>
    </source>
</evidence>
<dbReference type="GO" id="GO:0046872">
    <property type="term" value="F:metal ion binding"/>
    <property type="evidence" value="ECO:0007669"/>
    <property type="project" value="UniProtKB-KW"/>
</dbReference>
<dbReference type="PROSITE" id="PS00814">
    <property type="entry name" value="ADX"/>
    <property type="match status" value="1"/>
</dbReference>
<dbReference type="Pfam" id="PF00111">
    <property type="entry name" value="Fer2"/>
    <property type="match status" value="1"/>
</dbReference>
<dbReference type="SUPFAM" id="SSF54292">
    <property type="entry name" value="2Fe-2S ferredoxin-like"/>
    <property type="match status" value="1"/>
</dbReference>
<evidence type="ECO:0000313" key="9">
    <source>
        <dbReference type="Proteomes" id="UP001428774"/>
    </source>
</evidence>
<dbReference type="AlphaFoldDB" id="A0AAW9SVK8"/>
<dbReference type="PANTHER" id="PTHR23426">
    <property type="entry name" value="FERREDOXIN/ADRENODOXIN"/>
    <property type="match status" value="1"/>
</dbReference>
<dbReference type="InterPro" id="IPR001055">
    <property type="entry name" value="Adrenodoxin-like"/>
</dbReference>
<dbReference type="PROSITE" id="PS51085">
    <property type="entry name" value="2FE2S_FER_2"/>
    <property type="match status" value="1"/>
</dbReference>
<evidence type="ECO:0000256" key="6">
    <source>
        <dbReference type="ARBA" id="ARBA00034078"/>
    </source>
</evidence>
<dbReference type="InterPro" id="IPR018298">
    <property type="entry name" value="Adrenodoxin_Fe-S_BS"/>
</dbReference>
<dbReference type="PANTHER" id="PTHR23426:SF65">
    <property type="entry name" value="FERREDOXIN-2, MITOCHONDRIAL"/>
    <property type="match status" value="1"/>
</dbReference>
<organism evidence="8 9">
    <name type="scientific">Ponticoccus litoralis</name>
    <dbReference type="NCBI Taxonomy" id="422297"/>
    <lineage>
        <taxon>Bacteria</taxon>
        <taxon>Pseudomonadati</taxon>
        <taxon>Pseudomonadota</taxon>
        <taxon>Alphaproteobacteria</taxon>
        <taxon>Rhodobacterales</taxon>
        <taxon>Roseobacteraceae</taxon>
        <taxon>Ponticoccus</taxon>
    </lineage>
</organism>
<gene>
    <name evidence="8" type="ORF">ABFB10_20720</name>
</gene>
<dbReference type="CDD" id="cd00207">
    <property type="entry name" value="fer2"/>
    <property type="match status" value="1"/>
</dbReference>
<comment type="cofactor">
    <cofactor evidence="6">
        <name>[2Fe-2S] cluster</name>
        <dbReference type="ChEBI" id="CHEBI:190135"/>
    </cofactor>
</comment>
<comment type="similarity">
    <text evidence="1">Belongs to the adrenodoxin/putidaredoxin family.</text>
</comment>
<evidence type="ECO:0000256" key="4">
    <source>
        <dbReference type="ARBA" id="ARBA00023004"/>
    </source>
</evidence>
<keyword evidence="2" id="KW-0001">2Fe-2S</keyword>
<dbReference type="Proteomes" id="UP001428774">
    <property type="component" value="Unassembled WGS sequence"/>
</dbReference>
<sequence length="107" mass="11516">MPTVTFITPSGASRTIQAKVGNSLMETARDHGVDGIVAECGGACACSTCHVFLEPEWCDKVPPVAELEADLLEFTSEPATEYSRLSCQIRITDALEGLTVRISSRQK</sequence>
<proteinExistence type="inferred from homology"/>
<dbReference type="Gene3D" id="3.10.20.30">
    <property type="match status" value="1"/>
</dbReference>
<protein>
    <submittedName>
        <fullName evidence="8">2Fe-2S iron-sulfur cluster-binding protein</fullName>
    </submittedName>
</protein>
<dbReference type="RefSeq" id="WP_347168147.1">
    <property type="nucleotide sequence ID" value="NZ_JBDNCH010000004.1"/>
</dbReference>
<dbReference type="InterPro" id="IPR001041">
    <property type="entry name" value="2Fe-2S_ferredoxin-type"/>
</dbReference>
<dbReference type="GO" id="GO:0140647">
    <property type="term" value="P:P450-containing electron transport chain"/>
    <property type="evidence" value="ECO:0007669"/>
    <property type="project" value="InterPro"/>
</dbReference>
<dbReference type="InterPro" id="IPR036010">
    <property type="entry name" value="2Fe-2S_ferredoxin-like_sf"/>
</dbReference>
<keyword evidence="4" id="KW-0408">Iron</keyword>
<dbReference type="EMBL" id="JBDNCH010000004">
    <property type="protein sequence ID" value="MEN9063038.1"/>
    <property type="molecule type" value="Genomic_DNA"/>
</dbReference>
<accession>A0AAW9SVK8</accession>
<evidence type="ECO:0000256" key="1">
    <source>
        <dbReference type="ARBA" id="ARBA00010914"/>
    </source>
</evidence>
<dbReference type="GO" id="GO:0009055">
    <property type="term" value="F:electron transfer activity"/>
    <property type="evidence" value="ECO:0007669"/>
    <property type="project" value="TreeGrafter"/>
</dbReference>
<keyword evidence="9" id="KW-1185">Reference proteome</keyword>
<keyword evidence="3" id="KW-0479">Metal-binding</keyword>
<evidence type="ECO:0000256" key="5">
    <source>
        <dbReference type="ARBA" id="ARBA00023014"/>
    </source>
</evidence>
<evidence type="ECO:0000313" key="8">
    <source>
        <dbReference type="EMBL" id="MEN9063038.1"/>
    </source>
</evidence>
<feature type="domain" description="2Fe-2S ferredoxin-type" evidence="7">
    <location>
        <begin position="2"/>
        <end position="106"/>
    </location>
</feature>
<reference evidence="8 9" key="1">
    <citation type="submission" date="2024-05" db="EMBL/GenBank/DDBJ databases">
        <title>Genome sequence of Ponticoccus litoralis KCCM 90028.</title>
        <authorList>
            <person name="Kim J.M."/>
            <person name="Lee J.K."/>
            <person name="Choi B.J."/>
            <person name="Bayburt H."/>
            <person name="Baek J.H."/>
            <person name="Jeon C.O."/>
        </authorList>
    </citation>
    <scope>NUCLEOTIDE SEQUENCE [LARGE SCALE GENOMIC DNA]</scope>
    <source>
        <strain evidence="8 9">KCCM 90028</strain>
    </source>
</reference>
<evidence type="ECO:0000256" key="2">
    <source>
        <dbReference type="ARBA" id="ARBA00022714"/>
    </source>
</evidence>
<comment type="caution">
    <text evidence="8">The sequence shown here is derived from an EMBL/GenBank/DDBJ whole genome shotgun (WGS) entry which is preliminary data.</text>
</comment>
<name>A0AAW9SVK8_9RHOB</name>
<keyword evidence="5" id="KW-0411">Iron-sulfur</keyword>
<evidence type="ECO:0000259" key="7">
    <source>
        <dbReference type="PROSITE" id="PS51085"/>
    </source>
</evidence>